<gene>
    <name evidence="1" type="ORF">I8752_29145</name>
</gene>
<dbReference type="Proteomes" id="UP000662314">
    <property type="component" value="Unassembled WGS sequence"/>
</dbReference>
<protein>
    <submittedName>
        <fullName evidence="1">Uncharacterized protein</fullName>
    </submittedName>
</protein>
<keyword evidence="2" id="KW-1185">Reference proteome</keyword>
<reference evidence="1 2" key="1">
    <citation type="journal article" date="2021" name="Int. J. Syst. Evol. Microbiol.">
        <title>Amazonocrinis nigriterrae gen. nov., sp. nov., Atlanticothrix silvestris gen. nov., sp. nov. and Dendronalium phyllosphericum gen. nov., sp. nov., nostocacean cyanobacteria from Brazilian environments.</title>
        <authorList>
            <person name="Alvarenga D.O."/>
            <person name="Andreote A.P.D."/>
            <person name="Branco L.H.Z."/>
            <person name="Delbaje E."/>
            <person name="Cruz R.B."/>
            <person name="Varani A.M."/>
            <person name="Fiore M.F."/>
        </authorList>
    </citation>
    <scope>NUCLEOTIDE SEQUENCE [LARGE SCALE GENOMIC DNA]</scope>
    <source>
        <strain evidence="1 2">CENA369</strain>
    </source>
</reference>
<dbReference type="RefSeq" id="WP_214435698.1">
    <property type="nucleotide sequence ID" value="NZ_JAECZA010000246.1"/>
</dbReference>
<accession>A0A8J7IA87</accession>
<sequence length="58" mass="6796">MTKRSRANILDSNHIIINVQEFFAIAFTGCVRRSQFLFLTTYRYSLSLKKLLLNTFHG</sequence>
<proteinExistence type="predicted"/>
<evidence type="ECO:0000313" key="2">
    <source>
        <dbReference type="Proteomes" id="UP000662314"/>
    </source>
</evidence>
<dbReference type="AlphaFoldDB" id="A0A8J7IA87"/>
<dbReference type="EMBL" id="JAECZA010000246">
    <property type="protein sequence ID" value="MBH8576978.1"/>
    <property type="molecule type" value="Genomic_DNA"/>
</dbReference>
<evidence type="ECO:0000313" key="1">
    <source>
        <dbReference type="EMBL" id="MBH8576978.1"/>
    </source>
</evidence>
<organism evidence="1 2">
    <name type="scientific">Dendronalium phyllosphericum CENA369</name>
    <dbReference type="NCBI Taxonomy" id="1725256"/>
    <lineage>
        <taxon>Bacteria</taxon>
        <taxon>Bacillati</taxon>
        <taxon>Cyanobacteriota</taxon>
        <taxon>Cyanophyceae</taxon>
        <taxon>Nostocales</taxon>
        <taxon>Nostocaceae</taxon>
        <taxon>Dendronalium</taxon>
        <taxon>Dendronalium phyllosphericum</taxon>
    </lineage>
</organism>
<name>A0A8J7IA87_9NOST</name>
<comment type="caution">
    <text evidence="1">The sequence shown here is derived from an EMBL/GenBank/DDBJ whole genome shotgun (WGS) entry which is preliminary data.</text>
</comment>